<dbReference type="AlphaFoldDB" id="A0A183NQL4"/>
<feature type="compositionally biased region" description="Basic and acidic residues" evidence="1">
    <location>
        <begin position="9"/>
        <end position="19"/>
    </location>
</feature>
<gene>
    <name evidence="2" type="ORF">SMTD_LOCUS4400</name>
</gene>
<organism evidence="2 3">
    <name type="scientific">Schistosoma mattheei</name>
    <dbReference type="NCBI Taxonomy" id="31246"/>
    <lineage>
        <taxon>Eukaryota</taxon>
        <taxon>Metazoa</taxon>
        <taxon>Spiralia</taxon>
        <taxon>Lophotrochozoa</taxon>
        <taxon>Platyhelminthes</taxon>
        <taxon>Trematoda</taxon>
        <taxon>Digenea</taxon>
        <taxon>Strigeidida</taxon>
        <taxon>Schistosomatoidea</taxon>
        <taxon>Schistosomatidae</taxon>
        <taxon>Schistosoma</taxon>
    </lineage>
</organism>
<proteinExistence type="predicted"/>
<evidence type="ECO:0000313" key="3">
    <source>
        <dbReference type="Proteomes" id="UP000269396"/>
    </source>
</evidence>
<keyword evidence="3" id="KW-1185">Reference proteome</keyword>
<feature type="compositionally biased region" description="Polar residues" evidence="1">
    <location>
        <begin position="20"/>
        <end position="33"/>
    </location>
</feature>
<feature type="region of interest" description="Disordered" evidence="1">
    <location>
        <begin position="1"/>
        <end position="71"/>
    </location>
</feature>
<accession>A0A183NQL4</accession>
<reference evidence="2 3" key="1">
    <citation type="submission" date="2018-11" db="EMBL/GenBank/DDBJ databases">
        <authorList>
            <consortium name="Pathogen Informatics"/>
        </authorList>
    </citation>
    <scope>NUCLEOTIDE SEQUENCE [LARGE SCALE GENOMIC DNA]</scope>
    <source>
        <strain>Denwood</strain>
        <strain evidence="3">Zambia</strain>
    </source>
</reference>
<name>A0A183NQL4_9TREM</name>
<evidence type="ECO:0000256" key="1">
    <source>
        <dbReference type="SAM" id="MobiDB-lite"/>
    </source>
</evidence>
<protein>
    <submittedName>
        <fullName evidence="2">Uncharacterized protein</fullName>
    </submittedName>
</protein>
<dbReference type="EMBL" id="UZAL01012218">
    <property type="protein sequence ID" value="VDP06368.1"/>
    <property type="molecule type" value="Genomic_DNA"/>
</dbReference>
<dbReference type="Proteomes" id="UP000269396">
    <property type="component" value="Unassembled WGS sequence"/>
</dbReference>
<evidence type="ECO:0000313" key="2">
    <source>
        <dbReference type="EMBL" id="VDP06368.1"/>
    </source>
</evidence>
<sequence length="129" mass="14923">MINKRKNKFPGDFKNDDKMSTQLTKSPETNPDTASPKVVSPAESTFGRKTPTSFDYIYPQRRRRGYKPKENRAEHQFFNGCHVPNTYDGRLNSDKEPPCSKFQLAYLIDTVSLEHQVQQGRSDDQIPRK</sequence>